<accession>A0A291TAC2</accession>
<dbReference type="RefSeq" id="WP_098923845.1">
    <property type="nucleotide sequence ID" value="NZ_CP023819.1"/>
</dbReference>
<dbReference type="InterPro" id="IPR006311">
    <property type="entry name" value="TAT_signal"/>
</dbReference>
<dbReference type="AlphaFoldDB" id="A0A291TAC2"/>
<feature type="chain" id="PRO_5013376147" description="Twin-arginine translocation signal domain-containing protein" evidence="1">
    <location>
        <begin position="24"/>
        <end position="171"/>
    </location>
</feature>
<organism evidence="2 3">
    <name type="scientific">Faecalibacterium prausnitzii</name>
    <dbReference type="NCBI Taxonomy" id="853"/>
    <lineage>
        <taxon>Bacteria</taxon>
        <taxon>Bacillati</taxon>
        <taxon>Bacillota</taxon>
        <taxon>Clostridia</taxon>
        <taxon>Eubacteriales</taxon>
        <taxon>Oscillospiraceae</taxon>
        <taxon>Faecalibacterium</taxon>
    </lineage>
</organism>
<dbReference type="PROSITE" id="PS51257">
    <property type="entry name" value="PROKAR_LIPOPROTEIN"/>
    <property type="match status" value="1"/>
</dbReference>
<evidence type="ECO:0000256" key="1">
    <source>
        <dbReference type="SAM" id="SignalP"/>
    </source>
</evidence>
<gene>
    <name evidence="2" type="ORF">CRH10_07135</name>
</gene>
<evidence type="ECO:0008006" key="4">
    <source>
        <dbReference type="Google" id="ProtNLM"/>
    </source>
</evidence>
<sequence length="171" mass="17968">MRNVFSRRDFLKASAAAVLAASAAGVLTGCDGGGSEIPSATIGLGEFEVTMTGNMTVTGDEVVGNENANGYLCKPNVRIRYNGAASEVKYSFAGVFAAKIDKTALELTNGKEEISSKLTKTYVPQFRAKASGYGSFKQGVPFKLYVTLQGRTAEFALTSDGKVTVSAVDKV</sequence>
<dbReference type="PROSITE" id="PS51318">
    <property type="entry name" value="TAT"/>
    <property type="match status" value="1"/>
</dbReference>
<evidence type="ECO:0000313" key="2">
    <source>
        <dbReference type="EMBL" id="ATL90086.1"/>
    </source>
</evidence>
<feature type="signal peptide" evidence="1">
    <location>
        <begin position="1"/>
        <end position="23"/>
    </location>
</feature>
<reference evidence="2 3" key="1">
    <citation type="submission" date="2017-10" db="EMBL/GenBank/DDBJ databases">
        <title>Complete Genome Sequence of Faecalibacterium prausnitzii isolated from the gut of healthy adult Indian.</title>
        <authorList>
            <person name="Bag S."/>
            <person name="Ghosh T.S."/>
            <person name="Das B."/>
        </authorList>
    </citation>
    <scope>NUCLEOTIDE SEQUENCE [LARGE SCALE GENOMIC DNA]</scope>
    <source>
        <strain evidence="2 3">Indica</strain>
    </source>
</reference>
<dbReference type="InterPro" id="IPR019546">
    <property type="entry name" value="TAT_signal_bac_arc"/>
</dbReference>
<evidence type="ECO:0000313" key="3">
    <source>
        <dbReference type="Proteomes" id="UP000223709"/>
    </source>
</evidence>
<proteinExistence type="predicted"/>
<keyword evidence="1" id="KW-0732">Signal</keyword>
<dbReference type="Proteomes" id="UP000223709">
    <property type="component" value="Chromosome"/>
</dbReference>
<dbReference type="NCBIfam" id="TIGR01409">
    <property type="entry name" value="TAT_signal_seq"/>
    <property type="match status" value="1"/>
</dbReference>
<name>A0A291TAC2_9FIRM</name>
<protein>
    <recommendedName>
        <fullName evidence="4">Twin-arginine translocation signal domain-containing protein</fullName>
    </recommendedName>
</protein>
<dbReference type="EMBL" id="CP023819">
    <property type="protein sequence ID" value="ATL90086.1"/>
    <property type="molecule type" value="Genomic_DNA"/>
</dbReference>